<dbReference type="EMBL" id="MELK01000038">
    <property type="protein sequence ID" value="OFW57058.1"/>
    <property type="molecule type" value="Genomic_DNA"/>
</dbReference>
<proteinExistence type="predicted"/>
<sequence>MIIDSHVHLVGRDWIDRSFFIGMARVATAPMGKATGIYPDAEELVNNLMPVLEDTTGEKTVANMDLAGVDKSCIFAVDYGLSAGEPAVSMEEQNRLISEAAARFPDRLLPFFTVDPRRPEGLDLFKRGLEEWGMKGLKLHPTSGYFPYDPVVYPFYEKCMEYKIPVVFHTGTQPAPMKWRFAQPINIDDVAADFPDLPIIMAHVSHGLWEEALLVAEIKPNIYFDFSGWQMRYLSHPVEFYRMLRAVIDQVGPWRVFFGTDGPYLNVLCQWGDWVKAVTEPNLTACPEISFTPEETEIIMGKAFARLLNLA</sequence>
<dbReference type="STRING" id="1797197.A2Y75_02610"/>
<gene>
    <name evidence="3" type="ORF">A2Y75_02610</name>
</gene>
<dbReference type="SUPFAM" id="SSF51556">
    <property type="entry name" value="Metallo-dependent hydrolases"/>
    <property type="match status" value="1"/>
</dbReference>
<dbReference type="InterPro" id="IPR032465">
    <property type="entry name" value="ACMSD"/>
</dbReference>
<dbReference type="Proteomes" id="UP000177876">
    <property type="component" value="Unassembled WGS sequence"/>
</dbReference>
<dbReference type="AlphaFoldDB" id="A0A1F2WJL8"/>
<dbReference type="PANTHER" id="PTHR21240">
    <property type="entry name" value="2-AMINO-3-CARBOXYLMUCONATE-6-SEMIALDEHYDE DECARBOXYLASE"/>
    <property type="match status" value="1"/>
</dbReference>
<organism evidence="3 4">
    <name type="scientific">Candidatus Solincola sediminis</name>
    <dbReference type="NCBI Taxonomy" id="1797199"/>
    <lineage>
        <taxon>Bacteria</taxon>
        <taxon>Bacillati</taxon>
        <taxon>Actinomycetota</taxon>
        <taxon>Candidatus Geothermincolia</taxon>
        <taxon>Candidatus Geothermincolales</taxon>
        <taxon>Candidatus Geothermincolaceae</taxon>
        <taxon>Candidatus Solincola</taxon>
    </lineage>
</organism>
<evidence type="ECO:0000259" key="2">
    <source>
        <dbReference type="Pfam" id="PF04909"/>
    </source>
</evidence>
<evidence type="ECO:0000313" key="3">
    <source>
        <dbReference type="EMBL" id="OFW57058.1"/>
    </source>
</evidence>
<protein>
    <recommendedName>
        <fullName evidence="2">Amidohydrolase-related domain-containing protein</fullName>
    </recommendedName>
</protein>
<dbReference type="GO" id="GO:0016787">
    <property type="term" value="F:hydrolase activity"/>
    <property type="evidence" value="ECO:0007669"/>
    <property type="project" value="InterPro"/>
</dbReference>
<dbReference type="Pfam" id="PF04909">
    <property type="entry name" value="Amidohydro_2"/>
    <property type="match status" value="1"/>
</dbReference>
<name>A0A1F2WJL8_9ACTN</name>
<dbReference type="InterPro" id="IPR032466">
    <property type="entry name" value="Metal_Hydrolase"/>
</dbReference>
<feature type="domain" description="Amidohydrolase-related" evidence="2">
    <location>
        <begin position="90"/>
        <end position="308"/>
    </location>
</feature>
<accession>A0A1F2WJL8</accession>
<reference evidence="3 4" key="1">
    <citation type="journal article" date="2016" name="Nat. Commun.">
        <title>Thousands of microbial genomes shed light on interconnected biogeochemical processes in an aquifer system.</title>
        <authorList>
            <person name="Anantharaman K."/>
            <person name="Brown C.T."/>
            <person name="Hug L.A."/>
            <person name="Sharon I."/>
            <person name="Castelle C.J."/>
            <person name="Probst A.J."/>
            <person name="Thomas B.C."/>
            <person name="Singh A."/>
            <person name="Wilkins M.J."/>
            <person name="Karaoz U."/>
            <person name="Brodie E.L."/>
            <person name="Williams K.H."/>
            <person name="Hubbard S.S."/>
            <person name="Banfield J.F."/>
        </authorList>
    </citation>
    <scope>NUCLEOTIDE SEQUENCE [LARGE SCALE GENOMIC DNA]</scope>
</reference>
<dbReference type="Gene3D" id="3.20.20.140">
    <property type="entry name" value="Metal-dependent hydrolases"/>
    <property type="match status" value="1"/>
</dbReference>
<dbReference type="GO" id="GO:0016831">
    <property type="term" value="F:carboxy-lyase activity"/>
    <property type="evidence" value="ECO:0007669"/>
    <property type="project" value="InterPro"/>
</dbReference>
<comment type="caution">
    <text evidence="3">The sequence shown here is derived from an EMBL/GenBank/DDBJ whole genome shotgun (WGS) entry which is preliminary data.</text>
</comment>
<dbReference type="CDD" id="cd01292">
    <property type="entry name" value="metallo-dependent_hydrolases"/>
    <property type="match status" value="1"/>
</dbReference>
<keyword evidence="1" id="KW-0456">Lyase</keyword>
<dbReference type="PANTHER" id="PTHR21240:SF19">
    <property type="entry name" value="CATALYTIC_ HYDROLASE"/>
    <property type="match status" value="1"/>
</dbReference>
<evidence type="ECO:0000313" key="4">
    <source>
        <dbReference type="Proteomes" id="UP000177876"/>
    </source>
</evidence>
<dbReference type="InterPro" id="IPR006680">
    <property type="entry name" value="Amidohydro-rel"/>
</dbReference>
<evidence type="ECO:0000256" key="1">
    <source>
        <dbReference type="ARBA" id="ARBA00023239"/>
    </source>
</evidence>